<accession>A0AAN9YHQ8</accession>
<feature type="compositionally biased region" description="Basic and acidic residues" evidence="1">
    <location>
        <begin position="46"/>
        <end position="59"/>
    </location>
</feature>
<feature type="region of interest" description="Disordered" evidence="1">
    <location>
        <begin position="28"/>
        <end position="135"/>
    </location>
</feature>
<dbReference type="AlphaFoldDB" id="A0AAN9YHQ8"/>
<protein>
    <submittedName>
        <fullName evidence="2">Uncharacterized protein</fullName>
    </submittedName>
</protein>
<dbReference type="PANTHER" id="PTHR28186">
    <property type="entry name" value="MEIOTICALLY UP-REGULATED GENE 9 PROTEIN"/>
    <property type="match status" value="1"/>
</dbReference>
<name>A0AAN9YHQ8_9PEZI</name>
<proteinExistence type="predicted"/>
<gene>
    <name evidence="2" type="ORF">SLS53_002849</name>
</gene>
<dbReference type="PANTHER" id="PTHR28186:SF1">
    <property type="entry name" value="MEIOTICALLY UP-REGULATED GENE 9 PROTEIN"/>
    <property type="match status" value="1"/>
</dbReference>
<feature type="compositionally biased region" description="Basic and acidic residues" evidence="1">
    <location>
        <begin position="115"/>
        <end position="126"/>
    </location>
</feature>
<sequence length="135" mass="14264">MAMNEAEPSAIAAQSKNLLASLRALQHKDINGNVITDPDVSNPTRSIDRRQSPAKRDPANDFGIGFSQAAEYQPSAFSVAGQGGPQSGQDNGGGAPPAVPPKAGSLLRKATTQESRPKPGEGEKRKSWFKRIGKK</sequence>
<dbReference type="Proteomes" id="UP001320245">
    <property type="component" value="Unassembled WGS sequence"/>
</dbReference>
<reference evidence="2 3" key="1">
    <citation type="journal article" date="2023" name="PLoS ONE">
        <title>Cytospora paraplurivora sp. nov. isolated from orchards with fruit tree decline syndrome in Ontario, Canada.</title>
        <authorList>
            <person name="Ilyukhin E."/>
            <person name="Nguyen H.D.T."/>
            <person name="Castle A.J."/>
            <person name="Ellouze W."/>
        </authorList>
    </citation>
    <scope>NUCLEOTIDE SEQUENCE [LARGE SCALE GENOMIC DNA]</scope>
    <source>
        <strain evidence="2 3">FDS-564</strain>
    </source>
</reference>
<feature type="compositionally biased region" description="Gly residues" evidence="1">
    <location>
        <begin position="81"/>
        <end position="95"/>
    </location>
</feature>
<evidence type="ECO:0000256" key="1">
    <source>
        <dbReference type="SAM" id="MobiDB-lite"/>
    </source>
</evidence>
<dbReference type="EMBL" id="JAJSPL020000008">
    <property type="protein sequence ID" value="KAK7745353.1"/>
    <property type="molecule type" value="Genomic_DNA"/>
</dbReference>
<evidence type="ECO:0000313" key="2">
    <source>
        <dbReference type="EMBL" id="KAK7745353.1"/>
    </source>
</evidence>
<evidence type="ECO:0000313" key="3">
    <source>
        <dbReference type="Proteomes" id="UP001320245"/>
    </source>
</evidence>
<dbReference type="InterPro" id="IPR018809">
    <property type="entry name" value="DUF2406"/>
</dbReference>
<comment type="caution">
    <text evidence="2">The sequence shown here is derived from an EMBL/GenBank/DDBJ whole genome shotgun (WGS) entry which is preliminary data.</text>
</comment>
<keyword evidence="3" id="KW-1185">Reference proteome</keyword>
<organism evidence="2 3">
    <name type="scientific">Cytospora paraplurivora</name>
    <dbReference type="NCBI Taxonomy" id="2898453"/>
    <lineage>
        <taxon>Eukaryota</taxon>
        <taxon>Fungi</taxon>
        <taxon>Dikarya</taxon>
        <taxon>Ascomycota</taxon>
        <taxon>Pezizomycotina</taxon>
        <taxon>Sordariomycetes</taxon>
        <taxon>Sordariomycetidae</taxon>
        <taxon>Diaporthales</taxon>
        <taxon>Cytosporaceae</taxon>
        <taxon>Cytospora</taxon>
    </lineage>
</organism>
<dbReference type="Pfam" id="PF10295">
    <property type="entry name" value="DUF2406"/>
    <property type="match status" value="1"/>
</dbReference>